<evidence type="ECO:0000256" key="1">
    <source>
        <dbReference type="SAM" id="MobiDB-lite"/>
    </source>
</evidence>
<proteinExistence type="predicted"/>
<evidence type="ECO:0000313" key="2">
    <source>
        <dbReference type="EMBL" id="MDR7169004.1"/>
    </source>
</evidence>
<dbReference type="RefSeq" id="WP_310401819.1">
    <property type="nucleotide sequence ID" value="NZ_JAVDWW010000004.1"/>
</dbReference>
<feature type="compositionally biased region" description="Polar residues" evidence="1">
    <location>
        <begin position="345"/>
        <end position="358"/>
    </location>
</feature>
<feature type="compositionally biased region" description="Low complexity" evidence="1">
    <location>
        <begin position="299"/>
        <end position="309"/>
    </location>
</feature>
<evidence type="ECO:0000313" key="3">
    <source>
        <dbReference type="Proteomes" id="UP001251217"/>
    </source>
</evidence>
<keyword evidence="3" id="KW-1185">Reference proteome</keyword>
<name>A0ABU1XEP1_9NOCA</name>
<feature type="compositionally biased region" description="Low complexity" evidence="1">
    <location>
        <begin position="404"/>
        <end position="423"/>
    </location>
</feature>
<comment type="caution">
    <text evidence="2">The sequence shown here is derived from an EMBL/GenBank/DDBJ whole genome shotgun (WGS) entry which is preliminary data.</text>
</comment>
<feature type="region of interest" description="Disordered" evidence="1">
    <location>
        <begin position="185"/>
        <end position="242"/>
    </location>
</feature>
<feature type="compositionally biased region" description="Gly residues" evidence="1">
    <location>
        <begin position="190"/>
        <end position="204"/>
    </location>
</feature>
<accession>A0ABU1XEP1</accession>
<organism evidence="2 3">
    <name type="scientific">Nocardia kruczakiae</name>
    <dbReference type="NCBI Taxonomy" id="261477"/>
    <lineage>
        <taxon>Bacteria</taxon>
        <taxon>Bacillati</taxon>
        <taxon>Actinomycetota</taxon>
        <taxon>Actinomycetes</taxon>
        <taxon>Mycobacteriales</taxon>
        <taxon>Nocardiaceae</taxon>
        <taxon>Nocardia</taxon>
    </lineage>
</organism>
<feature type="region of interest" description="Disordered" evidence="1">
    <location>
        <begin position="260"/>
        <end position="534"/>
    </location>
</feature>
<dbReference type="Proteomes" id="UP001251217">
    <property type="component" value="Unassembled WGS sequence"/>
</dbReference>
<reference evidence="2 3" key="1">
    <citation type="submission" date="2023-07" db="EMBL/GenBank/DDBJ databases">
        <title>Sorghum-associated microbial communities from plants grown in Nebraska, USA.</title>
        <authorList>
            <person name="Schachtman D."/>
        </authorList>
    </citation>
    <scope>NUCLEOTIDE SEQUENCE [LARGE SCALE GENOMIC DNA]</scope>
    <source>
        <strain evidence="2 3">4272</strain>
    </source>
</reference>
<feature type="compositionally biased region" description="Low complexity" evidence="1">
    <location>
        <begin position="472"/>
        <end position="498"/>
    </location>
</feature>
<gene>
    <name evidence="2" type="ORF">J2W56_002745</name>
</gene>
<dbReference type="EMBL" id="JAVDWW010000004">
    <property type="protein sequence ID" value="MDR7169004.1"/>
    <property type="molecule type" value="Genomic_DNA"/>
</dbReference>
<protein>
    <submittedName>
        <fullName evidence="2">Uncharacterized protein</fullName>
    </submittedName>
</protein>
<sequence length="881" mass="90605">MSPERESPYWKAIVGDNWPEISPRAWGRLEALAREGAEALDPAEADRMRRAFDDRVRSSASLQPIKDELLAQQGTLRGFVDALVAAADTFGQMSSLVDRTRDRILNAVDGALRKIRAARAAAAAAREKEEEAGGDGSEADARLRRDIGRILAEARAEVDDIAAAALREVGPQGLPELAAIAAALGQPGPWRGGQDGSDGPGGGPRFRSPRAGSDGPGGPGTHGVRSLPQGLRPSGGPFVPHLPSLQDLRDLLRPHESQLPLSRLPGWDISAPDEMEPATGHAPAPEDGTPAGPAVQVQPGSGPAPQAAPTGGGRALGPMATPQADGGSPAAEVAAPEHRTVDAPRTQSDTVAAQTVSHNDTDSDSDSDDSRAVTGDSGAERRAGESGAPDLTAGPARRTDDTTGSEGSSSSGAVAGMAAQMAMFTTQQPTFTPDRPPVANSPAAAGPGAGPDPRATSAPDSRNAVAAPRVTSTPGGSPGAVPGVSAPGVTAPPATGPAKSQPPGRHTGEAGAGAHKNAGSDKAPDSDETTGSGDLVRNAVGAAMAAAAAPTFMLGKRVDGDLVLARSLLASLLAAGGAPAVGTEWAVSIMRHDGGVSAFVTSNDGRGWLPPGVFLPRELSTPWVWSVAEGPAWEGLADPARVLAEFALSWGRRTGARLSALVSSAPFDELLARQLGEVALEGSVEPAPTMDFSTPAPGLADRLELVTAPPVLERVAAIPADRIGSRGLDFAYDAHQRLAVSGPDPFASLGAAELRHRIMQTILQGGPVQAQWWEQLFDADQLLAASMLPLLADVSRVPLGELRSEHSAGRSASDSATLRLSVAHRRCNEMVLLMSGEPSRQRLRDIVYAHGQVAEYLAAVPAGTVTPEPVRRPTITAPPPR</sequence>
<feature type="compositionally biased region" description="Low complexity" evidence="1">
    <location>
        <begin position="437"/>
        <end position="455"/>
    </location>
</feature>